<feature type="domain" description="Prolamin-like" evidence="3">
    <location>
        <begin position="540"/>
        <end position="610"/>
    </location>
</feature>
<evidence type="ECO:0000259" key="3">
    <source>
        <dbReference type="Pfam" id="PF05617"/>
    </source>
</evidence>
<dbReference type="PANTHER" id="PTHR31951">
    <property type="entry name" value="BIFUNCTIONAL INHIBITOR/LIPID-TRANSFER PROTEIN/SEED STORAGE 2S ALBUMIN SUPERFAMILY PROTEIN-RELATED"/>
    <property type="match status" value="1"/>
</dbReference>
<dbReference type="PANTHER" id="PTHR31951:SF22">
    <property type="entry name" value="ECA1 GAMETOGENESIS RELATED FAMILY"/>
    <property type="match status" value="1"/>
</dbReference>
<evidence type="ECO:0000256" key="2">
    <source>
        <dbReference type="SAM" id="Phobius"/>
    </source>
</evidence>
<feature type="domain" description="Prolamin-like" evidence="3">
    <location>
        <begin position="292"/>
        <end position="341"/>
    </location>
</feature>
<keyword evidence="2" id="KW-0472">Membrane</keyword>
<dbReference type="Proteomes" id="UP000657918">
    <property type="component" value="Chromosome 4"/>
</dbReference>
<sequence>MGSFDKSICLNLYVFFIGTLIITQGLAIRTFEEGNLELSDRLEECHTKVTKHCAIEISNSVYNNKTPSEYCCQKHIATGKACHDDFIKLFLSKLRKDQIASVGANVYLNGLKYESGYERIVVKTMGSFDKSICLNLYVFFIGTLIITQGLAIRTFEEGNLELSDRLEECHTKVTKHCAIEISNSVYNNKTPSEYCCQKHIATGKACHDDFIKLFLSKLRKDQIASVGANVYLNGLKYESGYERIVVKTMGSFDKSICLNLYVFFIGTLIITQGLAIRTFEEGNLELSDRLEECHTKVTKHCAIEISNSVYNNKTPSEYCCQKHIATGKACHDDFIKLFLSKLRKDQIASVGANVYLNGLKYESGYERIVVKTMGSFDKSICLNLYVFFIGTLIITQGLAIRTFEEGNLELSDRLEECHTKVTKHCAIEISNSVYNNKTPSEYCCQKHIATGKACHDDFIKLFLSKLRKDQIASVGANVYLNGLKYESGYERIVVKTMGSFDKSICLNLYVFFIGTLIITQGLAIRTFEEGNLELSDRLEECHTKVTKHCAIEISNSVYNNKTPSEYCCQKHIATGKACHDDFIKLFLSKLRKDQIASVGANGDQIWNQCSAIVASAPIASTFSILP</sequence>
<protein>
    <recommendedName>
        <fullName evidence="3">Prolamin-like domain-containing protein</fullName>
    </recommendedName>
</protein>
<feature type="transmembrane region" description="Helical" evidence="2">
    <location>
        <begin position="258"/>
        <end position="279"/>
    </location>
</feature>
<comment type="caution">
    <text evidence="4">The sequence shown here is derived from an EMBL/GenBank/DDBJ whole genome shotgun (WGS) entry which is preliminary data.</text>
</comment>
<dbReference type="EMBL" id="JADGMS010000004">
    <property type="protein sequence ID" value="KAF9684045.1"/>
    <property type="molecule type" value="Genomic_DNA"/>
</dbReference>
<feature type="transmembrane region" description="Helical" evidence="2">
    <location>
        <begin position="12"/>
        <end position="31"/>
    </location>
</feature>
<dbReference type="AlphaFoldDB" id="A0A835K6I1"/>
<keyword evidence="5" id="KW-1185">Reference proteome</keyword>
<feature type="domain" description="Prolamin-like" evidence="3">
    <location>
        <begin position="416"/>
        <end position="465"/>
    </location>
</feature>
<keyword evidence="2" id="KW-1133">Transmembrane helix</keyword>
<gene>
    <name evidence="4" type="ORF">SADUNF_Sadunf04G0076800</name>
</gene>
<feature type="domain" description="Prolamin-like" evidence="3">
    <location>
        <begin position="168"/>
        <end position="217"/>
    </location>
</feature>
<evidence type="ECO:0000313" key="5">
    <source>
        <dbReference type="Proteomes" id="UP000657918"/>
    </source>
</evidence>
<feature type="transmembrane region" description="Helical" evidence="2">
    <location>
        <begin position="132"/>
        <end position="152"/>
    </location>
</feature>
<dbReference type="Pfam" id="PF05617">
    <property type="entry name" value="Prolamin_like"/>
    <property type="match status" value="5"/>
</dbReference>
<feature type="transmembrane region" description="Helical" evidence="2">
    <location>
        <begin position="506"/>
        <end position="527"/>
    </location>
</feature>
<evidence type="ECO:0000313" key="4">
    <source>
        <dbReference type="EMBL" id="KAF9684045.1"/>
    </source>
</evidence>
<keyword evidence="2" id="KW-0812">Transmembrane</keyword>
<dbReference type="OrthoDB" id="1368054at2759"/>
<dbReference type="InterPro" id="IPR008502">
    <property type="entry name" value="Prolamin-like"/>
</dbReference>
<feature type="domain" description="Prolamin-like" evidence="3">
    <location>
        <begin position="44"/>
        <end position="93"/>
    </location>
</feature>
<name>A0A835K6I1_9ROSI</name>
<keyword evidence="1" id="KW-0732">Signal</keyword>
<organism evidence="4 5">
    <name type="scientific">Salix dunnii</name>
    <dbReference type="NCBI Taxonomy" id="1413687"/>
    <lineage>
        <taxon>Eukaryota</taxon>
        <taxon>Viridiplantae</taxon>
        <taxon>Streptophyta</taxon>
        <taxon>Embryophyta</taxon>
        <taxon>Tracheophyta</taxon>
        <taxon>Spermatophyta</taxon>
        <taxon>Magnoliopsida</taxon>
        <taxon>eudicotyledons</taxon>
        <taxon>Gunneridae</taxon>
        <taxon>Pentapetalae</taxon>
        <taxon>rosids</taxon>
        <taxon>fabids</taxon>
        <taxon>Malpighiales</taxon>
        <taxon>Salicaceae</taxon>
        <taxon>Saliceae</taxon>
        <taxon>Salix</taxon>
    </lineage>
</organism>
<feature type="transmembrane region" description="Helical" evidence="2">
    <location>
        <begin position="380"/>
        <end position="400"/>
    </location>
</feature>
<proteinExistence type="predicted"/>
<reference evidence="4 5" key="1">
    <citation type="submission" date="2020-10" db="EMBL/GenBank/DDBJ databases">
        <title>Plant Genome Project.</title>
        <authorList>
            <person name="Zhang R.-G."/>
        </authorList>
    </citation>
    <scope>NUCLEOTIDE SEQUENCE [LARGE SCALE GENOMIC DNA]</scope>
    <source>
        <strain evidence="4">FAFU-HL-1</strain>
        <tissue evidence="4">Leaf</tissue>
    </source>
</reference>
<accession>A0A835K6I1</accession>
<evidence type="ECO:0000256" key="1">
    <source>
        <dbReference type="ARBA" id="ARBA00022729"/>
    </source>
</evidence>